<keyword evidence="2" id="KW-1185">Reference proteome</keyword>
<comment type="caution">
    <text evidence="1">The sequence shown here is derived from an EMBL/GenBank/DDBJ whole genome shotgun (WGS) entry which is preliminary data.</text>
</comment>
<evidence type="ECO:0000313" key="2">
    <source>
        <dbReference type="Proteomes" id="UP001234202"/>
    </source>
</evidence>
<dbReference type="Proteomes" id="UP001234202">
    <property type="component" value="Unassembled WGS sequence"/>
</dbReference>
<accession>A0ACC2XRT3</accession>
<name>A0ACC2XRT3_9TREE</name>
<proteinExistence type="predicted"/>
<reference evidence="1" key="1">
    <citation type="submission" date="2023-04" db="EMBL/GenBank/DDBJ databases">
        <title>Draft Genome sequencing of Naganishia species isolated from polar environments using Oxford Nanopore Technology.</title>
        <authorList>
            <person name="Leo P."/>
            <person name="Venkateswaran K."/>
        </authorList>
    </citation>
    <scope>NUCLEOTIDE SEQUENCE</scope>
    <source>
        <strain evidence="1">DBVPG 5303</strain>
    </source>
</reference>
<gene>
    <name evidence="1" type="ORF">QFC24_002331</name>
</gene>
<sequence length="366" mass="39723">MATVAISDDIEKVVADKTKPKKNVQFAGFAAGIASHPLDTLKTRVQASPPGMYKGAWDCLVKTVSREGARKLYAGASAPAVGWSITDAILMGTLHNYRAFLLKHGFHEKDPGKDDVEARRLSLLGHSIAGMWAGWSNAIPANVVEQVKIKLQLQHTMDAAAADKKVRMTSLPKLVPTVNSGVQQASFHSVAAGLPGAPSTRERFTGPIDVIRQTVRSQGVTGLGKGLGISFIYRTSFAAMFGGFELFSRMFQQLKGTRYELSQNAANFLAGGLASNLYWLTALPSDNVKSRIMGDSLVKPKYRGIWHVVKTILHEKDLTSRSRLGNTTAGLKNFYRGIVPVIIRAFPTNAAALAVWEAVMRNMDAK</sequence>
<dbReference type="EMBL" id="JASBWV010000006">
    <property type="protein sequence ID" value="KAJ9126059.1"/>
    <property type="molecule type" value="Genomic_DNA"/>
</dbReference>
<evidence type="ECO:0000313" key="1">
    <source>
        <dbReference type="EMBL" id="KAJ9126059.1"/>
    </source>
</evidence>
<protein>
    <submittedName>
        <fullName evidence="1">Uncharacterized protein</fullName>
    </submittedName>
</protein>
<organism evidence="1 2">
    <name type="scientific">Naganishia onofrii</name>
    <dbReference type="NCBI Taxonomy" id="1851511"/>
    <lineage>
        <taxon>Eukaryota</taxon>
        <taxon>Fungi</taxon>
        <taxon>Dikarya</taxon>
        <taxon>Basidiomycota</taxon>
        <taxon>Agaricomycotina</taxon>
        <taxon>Tremellomycetes</taxon>
        <taxon>Filobasidiales</taxon>
        <taxon>Filobasidiaceae</taxon>
        <taxon>Naganishia</taxon>
    </lineage>
</organism>